<name>X0U7R9_9ZZZZ</name>
<dbReference type="AlphaFoldDB" id="X0U7R9"/>
<comment type="caution">
    <text evidence="1">The sequence shown here is derived from an EMBL/GenBank/DDBJ whole genome shotgun (WGS) entry which is preliminary data.</text>
</comment>
<dbReference type="EMBL" id="BARS01003594">
    <property type="protein sequence ID" value="GAF84530.1"/>
    <property type="molecule type" value="Genomic_DNA"/>
</dbReference>
<reference evidence="1" key="1">
    <citation type="journal article" date="2014" name="Front. Microbiol.">
        <title>High frequency of phylogenetically diverse reductive dehalogenase-homologous genes in deep subseafloor sedimentary metagenomes.</title>
        <authorList>
            <person name="Kawai M."/>
            <person name="Futagami T."/>
            <person name="Toyoda A."/>
            <person name="Takaki Y."/>
            <person name="Nishi S."/>
            <person name="Hori S."/>
            <person name="Arai W."/>
            <person name="Tsubouchi T."/>
            <person name="Morono Y."/>
            <person name="Uchiyama I."/>
            <person name="Ito T."/>
            <person name="Fujiyama A."/>
            <person name="Inagaki F."/>
            <person name="Takami H."/>
        </authorList>
    </citation>
    <scope>NUCLEOTIDE SEQUENCE</scope>
    <source>
        <strain evidence="1">Expedition CK06-06</strain>
    </source>
</reference>
<evidence type="ECO:0000313" key="1">
    <source>
        <dbReference type="EMBL" id="GAF84530.1"/>
    </source>
</evidence>
<accession>X0U7R9</accession>
<protein>
    <submittedName>
        <fullName evidence="1">Uncharacterized protein</fullName>
    </submittedName>
</protein>
<proteinExistence type="predicted"/>
<sequence length="185" mass="20539">MGYFGILDTGFIKTSNEGTQASSGNRANGGNVISLKTADFKPTIKRNIQDNPDIGTNQPSEVDLGTLENMKFVLTCKLDKDNTVDMLSVEYLLDLVVTNGYKLLWYNWDDAIAEKPTKLLIKNIARNNLFGGTLTTAEKNLYGLAFNYDVLKVHITSSQYVETGSSNRITYQITGIVLKREESVL</sequence>
<organism evidence="1">
    <name type="scientific">marine sediment metagenome</name>
    <dbReference type="NCBI Taxonomy" id="412755"/>
    <lineage>
        <taxon>unclassified sequences</taxon>
        <taxon>metagenomes</taxon>
        <taxon>ecological metagenomes</taxon>
    </lineage>
</organism>
<gene>
    <name evidence="1" type="ORF">S01H1_06966</name>
</gene>